<organism evidence="1 2">
    <name type="scientific">Hyalomma asiaticum</name>
    <name type="common">Tick</name>
    <dbReference type="NCBI Taxonomy" id="266040"/>
    <lineage>
        <taxon>Eukaryota</taxon>
        <taxon>Metazoa</taxon>
        <taxon>Ecdysozoa</taxon>
        <taxon>Arthropoda</taxon>
        <taxon>Chelicerata</taxon>
        <taxon>Arachnida</taxon>
        <taxon>Acari</taxon>
        <taxon>Parasitiformes</taxon>
        <taxon>Ixodida</taxon>
        <taxon>Ixodoidea</taxon>
        <taxon>Ixodidae</taxon>
        <taxon>Hyalomminae</taxon>
        <taxon>Hyalomma</taxon>
    </lineage>
</organism>
<evidence type="ECO:0000313" key="1">
    <source>
        <dbReference type="EMBL" id="KAH6931843.1"/>
    </source>
</evidence>
<gene>
    <name evidence="1" type="ORF">HPB50_000916</name>
</gene>
<proteinExistence type="predicted"/>
<dbReference type="EMBL" id="CM023484">
    <property type="protein sequence ID" value="KAH6931843.1"/>
    <property type="molecule type" value="Genomic_DNA"/>
</dbReference>
<evidence type="ECO:0000313" key="2">
    <source>
        <dbReference type="Proteomes" id="UP000821845"/>
    </source>
</evidence>
<reference evidence="1" key="1">
    <citation type="submission" date="2020-05" db="EMBL/GenBank/DDBJ databases">
        <title>Large-scale comparative analyses of tick genomes elucidate their genetic diversity and vector capacities.</title>
        <authorList>
            <person name="Jia N."/>
            <person name="Wang J."/>
            <person name="Shi W."/>
            <person name="Du L."/>
            <person name="Sun Y."/>
            <person name="Zhan W."/>
            <person name="Jiang J."/>
            <person name="Wang Q."/>
            <person name="Zhang B."/>
            <person name="Ji P."/>
            <person name="Sakyi L.B."/>
            <person name="Cui X."/>
            <person name="Yuan T."/>
            <person name="Jiang B."/>
            <person name="Yang W."/>
            <person name="Lam T.T.-Y."/>
            <person name="Chang Q."/>
            <person name="Ding S."/>
            <person name="Wang X."/>
            <person name="Zhu J."/>
            <person name="Ruan X."/>
            <person name="Zhao L."/>
            <person name="Wei J."/>
            <person name="Que T."/>
            <person name="Du C."/>
            <person name="Cheng J."/>
            <person name="Dai P."/>
            <person name="Han X."/>
            <person name="Huang E."/>
            <person name="Gao Y."/>
            <person name="Liu J."/>
            <person name="Shao H."/>
            <person name="Ye R."/>
            <person name="Li L."/>
            <person name="Wei W."/>
            <person name="Wang X."/>
            <person name="Wang C."/>
            <person name="Yang T."/>
            <person name="Huo Q."/>
            <person name="Li W."/>
            <person name="Guo W."/>
            <person name="Chen H."/>
            <person name="Zhou L."/>
            <person name="Ni X."/>
            <person name="Tian J."/>
            <person name="Zhou Y."/>
            <person name="Sheng Y."/>
            <person name="Liu T."/>
            <person name="Pan Y."/>
            <person name="Xia L."/>
            <person name="Li J."/>
            <person name="Zhao F."/>
            <person name="Cao W."/>
        </authorList>
    </citation>
    <scope>NUCLEOTIDE SEQUENCE</scope>
    <source>
        <strain evidence="1">Hyas-2018</strain>
    </source>
</reference>
<keyword evidence="2" id="KW-1185">Reference proteome</keyword>
<comment type="caution">
    <text evidence="1">The sequence shown here is derived from an EMBL/GenBank/DDBJ whole genome shotgun (WGS) entry which is preliminary data.</text>
</comment>
<dbReference type="Proteomes" id="UP000821845">
    <property type="component" value="Chromosome 4"/>
</dbReference>
<accession>A0ACB7SAF4</accession>
<sequence>MASSSWSSSWRKRQLDKLATLVECSRVSSRQAGLLTAWVADMIRESCGGVDTVPGAVAAATQTAVQRRVIEVAMKRGTEANEV</sequence>
<protein>
    <submittedName>
        <fullName evidence="1">Uncharacterized protein</fullName>
    </submittedName>
</protein>
<name>A0ACB7SAF4_HYAAI</name>